<feature type="transmembrane region" description="Helical" evidence="12">
    <location>
        <begin position="463"/>
        <end position="489"/>
    </location>
</feature>
<evidence type="ECO:0000256" key="10">
    <source>
        <dbReference type="ARBA" id="ARBA00022989"/>
    </source>
</evidence>
<dbReference type="Gene3D" id="3.90.550.10">
    <property type="entry name" value="Spore Coat Polysaccharide Biosynthesis Protein SpsA, Chain A"/>
    <property type="match status" value="1"/>
</dbReference>
<dbReference type="Pfam" id="PF13506">
    <property type="entry name" value="Glyco_transf_21"/>
    <property type="match status" value="1"/>
</dbReference>
<evidence type="ECO:0000256" key="2">
    <source>
        <dbReference type="ARBA" id="ARBA00004760"/>
    </source>
</evidence>
<keyword evidence="6" id="KW-0997">Cell inner membrane</keyword>
<keyword evidence="14" id="KW-1185">Reference proteome</keyword>
<dbReference type="PANTHER" id="PTHR43867">
    <property type="entry name" value="CELLULOSE SYNTHASE CATALYTIC SUBUNIT A [UDP-FORMING]"/>
    <property type="match status" value="1"/>
</dbReference>
<dbReference type="PANTHER" id="PTHR43867:SF5">
    <property type="entry name" value="GLUCANS BIOSYNTHESIS GLUCOSYLTRANSFERASE H"/>
    <property type="match status" value="1"/>
</dbReference>
<feature type="transmembrane region" description="Helical" evidence="12">
    <location>
        <begin position="251"/>
        <end position="270"/>
    </location>
</feature>
<evidence type="ECO:0000256" key="8">
    <source>
        <dbReference type="ARBA" id="ARBA00022679"/>
    </source>
</evidence>
<comment type="caution">
    <text evidence="13">The sequence shown here is derived from an EMBL/GenBank/DDBJ whole genome shotgun (WGS) entry which is preliminary data.</text>
</comment>
<feature type="transmembrane region" description="Helical" evidence="12">
    <location>
        <begin position="426"/>
        <end position="443"/>
    </location>
</feature>
<dbReference type="InterPro" id="IPR029044">
    <property type="entry name" value="Nucleotide-diphossugar_trans"/>
</dbReference>
<protein>
    <submittedName>
        <fullName evidence="13">Glucans biosynthesis glucosyltransferase MdoH</fullName>
        <ecNumber evidence="13">2.4.1.-</ecNumber>
    </submittedName>
</protein>
<feature type="transmembrane region" description="Helical" evidence="12">
    <location>
        <begin position="550"/>
        <end position="570"/>
    </location>
</feature>
<dbReference type="RefSeq" id="WP_266107121.1">
    <property type="nucleotide sequence ID" value="NZ_JANIDW010000006.1"/>
</dbReference>
<comment type="subcellular location">
    <subcellularLocation>
        <location evidence="1">Cell inner membrane</location>
        <topology evidence="1">Multi-pass membrane protein</topology>
    </subcellularLocation>
</comment>
<dbReference type="GO" id="GO:0016757">
    <property type="term" value="F:glycosyltransferase activity"/>
    <property type="evidence" value="ECO:0007669"/>
    <property type="project" value="UniProtKB-KW"/>
</dbReference>
<keyword evidence="10 12" id="KW-1133">Transmembrane helix</keyword>
<keyword evidence="8 13" id="KW-0808">Transferase</keyword>
<proteinExistence type="predicted"/>
<feature type="transmembrane region" description="Helical" evidence="12">
    <location>
        <begin position="384"/>
        <end position="405"/>
    </location>
</feature>
<evidence type="ECO:0000256" key="5">
    <source>
        <dbReference type="ARBA" id="ARBA00022475"/>
    </source>
</evidence>
<evidence type="ECO:0000313" key="13">
    <source>
        <dbReference type="EMBL" id="MCX5615316.1"/>
    </source>
</evidence>
<evidence type="ECO:0000256" key="6">
    <source>
        <dbReference type="ARBA" id="ARBA00022519"/>
    </source>
</evidence>
<dbReference type="InterPro" id="IPR025993">
    <property type="entry name" value="Ceramide_glucosylTrfase"/>
</dbReference>
<feature type="transmembrane region" description="Helical" evidence="12">
    <location>
        <begin position="55"/>
        <end position="81"/>
    </location>
</feature>
<comment type="pathway">
    <text evidence="2">Lipid metabolism; sphingolipid metabolism.</text>
</comment>
<reference evidence="13 14" key="1">
    <citation type="submission" date="2022-07" db="EMBL/GenBank/DDBJ databases">
        <title>Bombella genomes.</title>
        <authorList>
            <person name="Harer L."/>
            <person name="Styblova S."/>
            <person name="Ehrmann M."/>
        </authorList>
    </citation>
    <scope>NUCLEOTIDE SEQUENCE [LARGE SCALE GENOMIC DNA]</scope>
    <source>
        <strain evidence="13 14">TMW 2.2558</strain>
    </source>
</reference>
<dbReference type="EMBL" id="JANIDW010000006">
    <property type="protein sequence ID" value="MCX5615316.1"/>
    <property type="molecule type" value="Genomic_DNA"/>
</dbReference>
<evidence type="ECO:0000256" key="9">
    <source>
        <dbReference type="ARBA" id="ARBA00022692"/>
    </source>
</evidence>
<comment type="pathway">
    <text evidence="4">Sphingolipid metabolism.</text>
</comment>
<dbReference type="SUPFAM" id="SSF53448">
    <property type="entry name" value="Nucleotide-diphospho-sugar transferases"/>
    <property type="match status" value="1"/>
</dbReference>
<evidence type="ECO:0000256" key="4">
    <source>
        <dbReference type="ARBA" id="ARBA00004991"/>
    </source>
</evidence>
<dbReference type="Proteomes" id="UP001165648">
    <property type="component" value="Unassembled WGS sequence"/>
</dbReference>
<feature type="transmembrane region" description="Helical" evidence="12">
    <location>
        <begin position="510"/>
        <end position="530"/>
    </location>
</feature>
<keyword evidence="11 12" id="KW-0472">Membrane</keyword>
<keyword evidence="7 13" id="KW-0328">Glycosyltransferase</keyword>
<dbReference type="InterPro" id="IPR050321">
    <property type="entry name" value="Glycosyltr_2/OpgH_subfam"/>
</dbReference>
<evidence type="ECO:0000256" key="11">
    <source>
        <dbReference type="ARBA" id="ARBA00023136"/>
    </source>
</evidence>
<gene>
    <name evidence="13" type="primary">mdoH</name>
    <name evidence="13" type="ORF">NQF64_08695</name>
</gene>
<evidence type="ECO:0000256" key="7">
    <source>
        <dbReference type="ARBA" id="ARBA00022676"/>
    </source>
</evidence>
<evidence type="ECO:0000313" key="14">
    <source>
        <dbReference type="Proteomes" id="UP001165648"/>
    </source>
</evidence>
<dbReference type="NCBIfam" id="NF003962">
    <property type="entry name" value="PRK05454.2-5"/>
    <property type="match status" value="1"/>
</dbReference>
<evidence type="ECO:0000256" key="1">
    <source>
        <dbReference type="ARBA" id="ARBA00004429"/>
    </source>
</evidence>
<name>A0ABT3W8U5_9PROT</name>
<sequence>MLFSNKNIMKNKTQYWKLASRRRTLLIRSLTFIFNSFSTAVLLFFLLMYHFPVYFIIPFAACSFLLGFIASSYFIAMWFGLYASLRGPKKDPYDPSHNQKDLDDNTLVALVFPIYHEDVRRIGAALGAMIEDLRQYKEYKNFEYVILSDSRDENIIYQENYIFHLLKEDYPDARIIYRHRISNIDAKIGNTSDFIMRWGERYKFMVMLDADSLVPGETLSQMARIIEGNDKIGIIQTTYYGIMTRTLYARLQSFGSVFGVLVSFYGQYYFRMGRGQYFGHNAILRVETFKKFAALPRFEARAPFPAGRPLSHDFVEAAFFEGAGYEVWLLPYLESFEDQLTNLVDDMKRETRWMYGALFWLRVFRMKRLSNEGMKHLFISSLHYFNAWIGIVFYVCSILGMIYVLKHPIHSYMLREKFSLLFDTSLFLFFFAFFARFSVYLLYFYKKNQLSGFGGFSKLLVSYILSIIFGMAIAPITMMQISKFLFYWIKGRKIQWGEQNREDRSLSFREVFEHFFSVSLFGLSLTYIVLTYILPLATPHTMKILHMSKVWLWVWYIPALSGLVFAPFIIRTTSQRFPWMEKMGWFSTPFETNEPFVVKRTRVIKERYDSIVPESLKFEESLSNSWFFFRHYASITSRPQKFFFWKDKLSQRPFAQLTRQEKLLIFRCRELWEYFFLKKNKLLASDTETF</sequence>
<evidence type="ECO:0000256" key="12">
    <source>
        <dbReference type="SAM" id="Phobius"/>
    </source>
</evidence>
<organism evidence="13 14">
    <name type="scientific">Bombella saccharophila</name>
    <dbReference type="NCBI Taxonomy" id="2967338"/>
    <lineage>
        <taxon>Bacteria</taxon>
        <taxon>Pseudomonadati</taxon>
        <taxon>Pseudomonadota</taxon>
        <taxon>Alphaproteobacteria</taxon>
        <taxon>Acetobacterales</taxon>
        <taxon>Acetobacteraceae</taxon>
        <taxon>Bombella</taxon>
    </lineage>
</organism>
<comment type="pathway">
    <text evidence="3">Glycan metabolism.</text>
</comment>
<keyword evidence="9 12" id="KW-0812">Transmembrane</keyword>
<dbReference type="NCBIfam" id="NF003958">
    <property type="entry name" value="PRK05454.2-1"/>
    <property type="match status" value="1"/>
</dbReference>
<dbReference type="EC" id="2.4.1.-" evidence="13"/>
<keyword evidence="5" id="KW-1003">Cell membrane</keyword>
<accession>A0ABT3W8U5</accession>
<feature type="transmembrane region" description="Helical" evidence="12">
    <location>
        <begin position="25"/>
        <end position="49"/>
    </location>
</feature>
<evidence type="ECO:0000256" key="3">
    <source>
        <dbReference type="ARBA" id="ARBA00004881"/>
    </source>
</evidence>